<keyword evidence="2" id="KW-0328">Glycosyltransferase</keyword>
<dbReference type="AlphaFoldDB" id="A0A9D1FYF5"/>
<evidence type="ECO:0000256" key="5">
    <source>
        <dbReference type="ARBA" id="ARBA00022842"/>
    </source>
</evidence>
<reference evidence="13" key="1">
    <citation type="submission" date="2020-10" db="EMBL/GenBank/DDBJ databases">
        <authorList>
            <person name="Gilroy R."/>
        </authorList>
    </citation>
    <scope>NUCLEOTIDE SEQUENCE</scope>
    <source>
        <strain evidence="13">CHK152-2994</strain>
    </source>
</reference>
<evidence type="ECO:0000256" key="8">
    <source>
        <dbReference type="ARBA" id="ARBA00053004"/>
    </source>
</evidence>
<accession>A0A9D1FYF5</accession>
<keyword evidence="7 12" id="KW-0472">Membrane</keyword>
<dbReference type="Proteomes" id="UP000824139">
    <property type="component" value="Unassembled WGS sequence"/>
</dbReference>
<feature type="transmembrane region" description="Helical" evidence="12">
    <location>
        <begin position="354"/>
        <end position="376"/>
    </location>
</feature>
<gene>
    <name evidence="13" type="ORF">IAD41_09340</name>
</gene>
<dbReference type="GO" id="GO:0016758">
    <property type="term" value="F:hexosyltransferase activity"/>
    <property type="evidence" value="ECO:0007669"/>
    <property type="project" value="TreeGrafter"/>
</dbReference>
<reference evidence="13" key="2">
    <citation type="journal article" date="2021" name="PeerJ">
        <title>Extensive microbial diversity within the chicken gut microbiome revealed by metagenomics and culture.</title>
        <authorList>
            <person name="Gilroy R."/>
            <person name="Ravi A."/>
            <person name="Getino M."/>
            <person name="Pursley I."/>
            <person name="Horton D.L."/>
            <person name="Alikhan N.F."/>
            <person name="Baker D."/>
            <person name="Gharbi K."/>
            <person name="Hall N."/>
            <person name="Watson M."/>
            <person name="Adriaenssens E.M."/>
            <person name="Foster-Nyarko E."/>
            <person name="Jarju S."/>
            <person name="Secka A."/>
            <person name="Antonio M."/>
            <person name="Oren A."/>
            <person name="Chaudhuri R.R."/>
            <person name="La Ragione R."/>
            <person name="Hildebrand F."/>
            <person name="Pallen M.J."/>
        </authorList>
    </citation>
    <scope>NUCLEOTIDE SEQUENCE</scope>
    <source>
        <strain evidence="13">CHK152-2994</strain>
    </source>
</reference>
<keyword evidence="3" id="KW-0808">Transferase</keyword>
<feature type="transmembrane region" description="Helical" evidence="12">
    <location>
        <begin position="5"/>
        <end position="22"/>
    </location>
</feature>
<evidence type="ECO:0000256" key="2">
    <source>
        <dbReference type="ARBA" id="ARBA00022676"/>
    </source>
</evidence>
<dbReference type="SUPFAM" id="SSF53448">
    <property type="entry name" value="Nucleotide-diphospho-sugar transferases"/>
    <property type="match status" value="1"/>
</dbReference>
<dbReference type="EC" id="2.4.1.336" evidence="9"/>
<dbReference type="PANTHER" id="PTHR43867:SF2">
    <property type="entry name" value="CELLULOSE SYNTHASE CATALYTIC SUBUNIT A [UDP-FORMING]"/>
    <property type="match status" value="1"/>
</dbReference>
<feature type="transmembrane region" description="Helical" evidence="12">
    <location>
        <begin position="28"/>
        <end position="49"/>
    </location>
</feature>
<comment type="subcellular location">
    <subcellularLocation>
        <location evidence="1">Membrane</location>
        <topology evidence="1">Multi-pass membrane protein</topology>
    </subcellularLocation>
</comment>
<organism evidence="13 14">
    <name type="scientific">Candidatus Scatenecus faecavium</name>
    <dbReference type="NCBI Taxonomy" id="2840915"/>
    <lineage>
        <taxon>Bacteria</taxon>
        <taxon>Candidatus Scatenecus</taxon>
    </lineage>
</organism>
<evidence type="ECO:0000313" key="14">
    <source>
        <dbReference type="Proteomes" id="UP000824139"/>
    </source>
</evidence>
<dbReference type="CDD" id="cd06423">
    <property type="entry name" value="CESA_like"/>
    <property type="match status" value="1"/>
</dbReference>
<proteinExistence type="predicted"/>
<feature type="transmembrane region" description="Helical" evidence="12">
    <location>
        <begin position="396"/>
        <end position="415"/>
    </location>
</feature>
<keyword evidence="5" id="KW-0460">Magnesium</keyword>
<evidence type="ECO:0000256" key="9">
    <source>
        <dbReference type="ARBA" id="ARBA00066964"/>
    </source>
</evidence>
<evidence type="ECO:0000256" key="10">
    <source>
        <dbReference type="ARBA" id="ARBA00068721"/>
    </source>
</evidence>
<evidence type="ECO:0000256" key="3">
    <source>
        <dbReference type="ARBA" id="ARBA00022679"/>
    </source>
</evidence>
<dbReference type="GO" id="GO:0005886">
    <property type="term" value="C:plasma membrane"/>
    <property type="evidence" value="ECO:0007669"/>
    <property type="project" value="TreeGrafter"/>
</dbReference>
<evidence type="ECO:0000313" key="13">
    <source>
        <dbReference type="EMBL" id="HIS83791.1"/>
    </source>
</evidence>
<evidence type="ECO:0000256" key="6">
    <source>
        <dbReference type="ARBA" id="ARBA00022989"/>
    </source>
</evidence>
<dbReference type="FunFam" id="3.90.550.10:FF:000164">
    <property type="entry name" value="Beta-(1-3)-glucosyl transferase"/>
    <property type="match status" value="1"/>
</dbReference>
<dbReference type="Pfam" id="PF13641">
    <property type="entry name" value="Glyco_tranf_2_3"/>
    <property type="match status" value="1"/>
</dbReference>
<protein>
    <recommendedName>
        <fullName evidence="10">Beta-monoglucosyldiacylglycerol synthase</fullName>
        <ecNumber evidence="9">2.4.1.336</ecNumber>
    </recommendedName>
    <alternativeName>
        <fullName evidence="11">UDP-glucose:1,2-diacylglycerol 3-beta-D-glucosyltransferase</fullName>
    </alternativeName>
</protein>
<dbReference type="InterPro" id="IPR050321">
    <property type="entry name" value="Glycosyltr_2/OpgH_subfam"/>
</dbReference>
<keyword evidence="4 12" id="KW-0812">Transmembrane</keyword>
<comment type="caution">
    <text evidence="13">The sequence shown here is derived from an EMBL/GenBank/DDBJ whole genome shotgun (WGS) entry which is preliminary data.</text>
</comment>
<evidence type="ECO:0000256" key="12">
    <source>
        <dbReference type="SAM" id="Phobius"/>
    </source>
</evidence>
<feature type="transmembrane region" description="Helical" evidence="12">
    <location>
        <begin position="320"/>
        <end position="342"/>
    </location>
</feature>
<dbReference type="EMBL" id="DVJO01000204">
    <property type="protein sequence ID" value="HIS83791.1"/>
    <property type="molecule type" value="Genomic_DNA"/>
</dbReference>
<name>A0A9D1FYF5_9BACT</name>
<evidence type="ECO:0000256" key="4">
    <source>
        <dbReference type="ARBA" id="ARBA00022692"/>
    </source>
</evidence>
<dbReference type="InterPro" id="IPR029044">
    <property type="entry name" value="Nucleotide-diphossugar_trans"/>
</dbReference>
<evidence type="ECO:0000256" key="1">
    <source>
        <dbReference type="ARBA" id="ARBA00004141"/>
    </source>
</evidence>
<dbReference type="PANTHER" id="PTHR43867">
    <property type="entry name" value="CELLULOSE SYNTHASE CATALYTIC SUBUNIT A [UDP-FORMING]"/>
    <property type="match status" value="1"/>
</dbReference>
<keyword evidence="6 12" id="KW-1133">Transmembrane helix</keyword>
<comment type="catalytic activity">
    <reaction evidence="8">
        <text>a 1,2-diacyl-sn-glycerol + UDP-alpha-D-glucose = a 1,2-diacyl-3-O-(beta-D-glucopyranosyl)-sn-glycerol + UDP + H(+)</text>
        <dbReference type="Rhea" id="RHEA:17285"/>
        <dbReference type="ChEBI" id="CHEBI:15378"/>
        <dbReference type="ChEBI" id="CHEBI:17815"/>
        <dbReference type="ChEBI" id="CHEBI:58223"/>
        <dbReference type="ChEBI" id="CHEBI:58885"/>
        <dbReference type="ChEBI" id="CHEBI:75799"/>
        <dbReference type="EC" id="2.4.1.336"/>
    </reaction>
</comment>
<evidence type="ECO:0000256" key="11">
    <source>
        <dbReference type="ARBA" id="ARBA00078564"/>
    </source>
</evidence>
<sequence>MKERLVLLAIVAGMAVFIYIFQSYFNTLWGLAFLCTAMSIYVVFMNLAYKLKKRQLQKHPKIINENYKPFVTIMVPCHNEESVIEHTVANILNIDYPNFEIILIDDRSSDNTANVIKELEKRYENITALIRDKDAFPGKSAVLNDAMKIAKGEAILVFDADATVETDFLKKLIPELEPKDVGAVQARKVIRNKNYNLLTRCQNNEYTMDTHFQVGRDSVKGAVELRGNGELIKREAIEDIGGWNNYTITDDLDMSTRLHIKGWNIRFCPNAIVYEEGIIYLWPLYRQRRRWIEGTIRRYLEYFEDVLFSRKMSLRASLDMTAYVSEFIMPGWFIMELLIRVFKVLAKDAPTQSLYSSIVIGGLIGLGFFLAARYALRRYDNMPRLDAMFEALQTSIYLLIIWFPLVLFIAFKILFCKKDMNWGKTAHGLVLEEQENINEENKNLLKI</sequence>
<dbReference type="Gene3D" id="3.90.550.10">
    <property type="entry name" value="Spore Coat Polysaccharide Biosynthesis Protein SpsA, Chain A"/>
    <property type="match status" value="1"/>
</dbReference>
<evidence type="ECO:0000256" key="7">
    <source>
        <dbReference type="ARBA" id="ARBA00023136"/>
    </source>
</evidence>